<feature type="domain" description="AMP-binding enzyme C-terminal" evidence="8">
    <location>
        <begin position="408"/>
        <end position="483"/>
    </location>
</feature>
<name>A0A0B5NWK2_BACTU</name>
<dbReference type="InterPro" id="IPR000873">
    <property type="entry name" value="AMP-dep_synth/lig_dom"/>
</dbReference>
<feature type="transmembrane region" description="Helical" evidence="6">
    <location>
        <begin position="199"/>
        <end position="221"/>
    </location>
</feature>
<keyword evidence="6" id="KW-1133">Transmembrane helix</keyword>
<dbReference type="InterPro" id="IPR010192">
    <property type="entry name" value="MenE"/>
</dbReference>
<keyword evidence="4" id="KW-0547">Nucleotide-binding</keyword>
<dbReference type="AlphaFoldDB" id="A0A0B5NWK2"/>
<organism evidence="10 12">
    <name type="scientific">Bacillus thuringiensis</name>
    <dbReference type="NCBI Taxonomy" id="1428"/>
    <lineage>
        <taxon>Bacteria</taxon>
        <taxon>Bacillati</taxon>
        <taxon>Bacillota</taxon>
        <taxon>Bacilli</taxon>
        <taxon>Bacillales</taxon>
        <taxon>Bacillaceae</taxon>
        <taxon>Bacillus</taxon>
        <taxon>Bacillus cereus group</taxon>
    </lineage>
</organism>
<evidence type="ECO:0000256" key="6">
    <source>
        <dbReference type="SAM" id="Phobius"/>
    </source>
</evidence>
<dbReference type="Gene3D" id="3.30.300.30">
    <property type="match status" value="1"/>
</dbReference>
<keyword evidence="3 10" id="KW-0436">Ligase</keyword>
<dbReference type="EC" id="6.2.1.26" evidence="9 10"/>
<keyword evidence="6" id="KW-0812">Transmembrane</keyword>
<dbReference type="Proteomes" id="UP000501107">
    <property type="component" value="Chromosome"/>
</dbReference>
<keyword evidence="5" id="KW-0067">ATP-binding</keyword>
<evidence type="ECO:0000256" key="5">
    <source>
        <dbReference type="ARBA" id="ARBA00022840"/>
    </source>
</evidence>
<sequence length="496" mass="56352">MQGIAYWIEKWAYLHPDRIAIITEEEEMTYKQLHEYVSKVAAYLIYELHVEKGERIAILSQNSLEYIVLLFAIAKVGCIAVPLNIRLTENELIFQLKDSGTTVLFVEETFQYMALSMQKVSYVQRVISITSLKEIEDRKIDNFVEINESASFIICYTSGTTGKPKGAVLTQENMFWNALNNTFAIDLTMHDRSIVLLPLFHIGGIGLFAFPTLFAGGVIIVPRKFEPTKALSMIEKHKVTVVMGVPTIHQALINCSKFETTNLQSVRWFYNGGAPCPEELMREFIDRGFLFGQGFGMTETSPTVFMLSEEDARRKVGSIGKPVLFCDYELIDENKNKVEVGEVGELLIRGPNVMKEYWNRPDATEETIQDGWLCTGDLARVDEDGFVYIVGRKKEMIISGGENIYPLEVEQVINKLSDVYEVAVVGRQRVKWGEIPIAFIVKKSSSVLIEKDVIEHCRLFLAKYKIPKEIVFLKELPKNATGKIQKAQLVNQLKSR</sequence>
<gene>
    <name evidence="9" type="primary">menE</name>
    <name evidence="9" type="ORF">BF38_3147</name>
    <name evidence="10" type="ORF">FOC89_23405</name>
</gene>
<dbReference type="RefSeq" id="WP_001161519.1">
    <property type="nucleotide sequence ID" value="NZ_CP009335.1"/>
</dbReference>
<dbReference type="InterPro" id="IPR025110">
    <property type="entry name" value="AMP-bd_C"/>
</dbReference>
<dbReference type="Gene3D" id="3.40.50.12780">
    <property type="entry name" value="N-terminal domain of ligase-like"/>
    <property type="match status" value="1"/>
</dbReference>
<reference evidence="10 12" key="2">
    <citation type="submission" date="2020-05" db="EMBL/GenBank/DDBJ databases">
        <title>FDA dAtabase for Regulatory Grade micrObial Sequences (FDA-ARGOS): Supporting development and validation of Infectious Disease Dx tests.</title>
        <authorList>
            <person name="Nelson B."/>
            <person name="Plummer A."/>
            <person name="Tallon L."/>
            <person name="Sadzewicz L."/>
            <person name="Zhao X."/>
            <person name="Vavikolanu K."/>
            <person name="Mehta A."/>
            <person name="Aluvathingal J."/>
            <person name="Nadendla S."/>
            <person name="Myers T."/>
            <person name="Yan Y."/>
            <person name="Sichtig H."/>
        </authorList>
    </citation>
    <scope>NUCLEOTIDE SEQUENCE [LARGE SCALE GENOMIC DNA]</scope>
    <source>
        <strain evidence="10 12">FDAARGOS_795</strain>
    </source>
</reference>
<dbReference type="EMBL" id="CP053980">
    <property type="protein sequence ID" value="QKH26770.1"/>
    <property type="molecule type" value="Genomic_DNA"/>
</dbReference>
<dbReference type="GO" id="GO:0031956">
    <property type="term" value="F:medium-chain fatty acid-CoA ligase activity"/>
    <property type="evidence" value="ECO:0007669"/>
    <property type="project" value="TreeGrafter"/>
</dbReference>
<dbReference type="GO" id="GO:0005524">
    <property type="term" value="F:ATP binding"/>
    <property type="evidence" value="ECO:0007669"/>
    <property type="project" value="UniProtKB-KW"/>
</dbReference>
<evidence type="ECO:0000313" key="11">
    <source>
        <dbReference type="Proteomes" id="UP000031876"/>
    </source>
</evidence>
<dbReference type="NCBIfam" id="NF004837">
    <property type="entry name" value="PRK06187.1"/>
    <property type="match status" value="1"/>
</dbReference>
<dbReference type="NCBIfam" id="NF005307">
    <property type="entry name" value="PRK06839.1"/>
    <property type="match status" value="1"/>
</dbReference>
<protein>
    <submittedName>
        <fullName evidence="10">O-succinylbenzoate--CoA ligase</fullName>
        <ecNumber evidence="9 10">6.2.1.26</ecNumber>
    </submittedName>
    <submittedName>
        <fullName evidence="9">O-succinylbenzoate-CoA ligase</fullName>
    </submittedName>
</protein>
<dbReference type="Proteomes" id="UP000031876">
    <property type="component" value="Chromosome"/>
</dbReference>
<dbReference type="PROSITE" id="PS00455">
    <property type="entry name" value="AMP_BINDING"/>
    <property type="match status" value="1"/>
</dbReference>
<proteinExistence type="inferred from homology"/>
<evidence type="ECO:0000259" key="7">
    <source>
        <dbReference type="Pfam" id="PF00501"/>
    </source>
</evidence>
<dbReference type="GO" id="GO:0008756">
    <property type="term" value="F:o-succinylbenzoate-CoA ligase activity"/>
    <property type="evidence" value="ECO:0007669"/>
    <property type="project" value="UniProtKB-EC"/>
</dbReference>
<evidence type="ECO:0000259" key="8">
    <source>
        <dbReference type="Pfam" id="PF13193"/>
    </source>
</evidence>
<evidence type="ECO:0000256" key="4">
    <source>
        <dbReference type="ARBA" id="ARBA00022741"/>
    </source>
</evidence>
<keyword evidence="2" id="KW-0474">Menaquinone biosynthesis</keyword>
<dbReference type="InterPro" id="IPR020845">
    <property type="entry name" value="AMP-binding_CS"/>
</dbReference>
<dbReference type="Pfam" id="PF00501">
    <property type="entry name" value="AMP-binding"/>
    <property type="match status" value="1"/>
</dbReference>
<accession>A0A0B5NWK2</accession>
<dbReference type="EMBL" id="CP009335">
    <property type="protein sequence ID" value="AJG78386.1"/>
    <property type="molecule type" value="Genomic_DNA"/>
</dbReference>
<comment type="similarity">
    <text evidence="1">Belongs to the ATP-dependent AMP-binding enzyme family.</text>
</comment>
<dbReference type="CDD" id="cd17631">
    <property type="entry name" value="FACL_FadD13-like"/>
    <property type="match status" value="1"/>
</dbReference>
<dbReference type="NCBIfam" id="TIGR01923">
    <property type="entry name" value="menE"/>
    <property type="match status" value="1"/>
</dbReference>
<dbReference type="SUPFAM" id="SSF56801">
    <property type="entry name" value="Acetyl-CoA synthetase-like"/>
    <property type="match status" value="1"/>
</dbReference>
<dbReference type="PANTHER" id="PTHR43201">
    <property type="entry name" value="ACYL-COA SYNTHETASE"/>
    <property type="match status" value="1"/>
</dbReference>
<dbReference type="KEGG" id="btw:BF38_3147"/>
<evidence type="ECO:0000256" key="3">
    <source>
        <dbReference type="ARBA" id="ARBA00022598"/>
    </source>
</evidence>
<evidence type="ECO:0000313" key="9">
    <source>
        <dbReference type="EMBL" id="AJG78386.1"/>
    </source>
</evidence>
<feature type="domain" description="AMP-dependent synthetase/ligase" evidence="7">
    <location>
        <begin position="9"/>
        <end position="358"/>
    </location>
</feature>
<evidence type="ECO:0000256" key="2">
    <source>
        <dbReference type="ARBA" id="ARBA00022428"/>
    </source>
</evidence>
<dbReference type="FunFam" id="3.30.300.30:FF:000008">
    <property type="entry name" value="2,3-dihydroxybenzoate-AMP ligase"/>
    <property type="match status" value="1"/>
</dbReference>
<dbReference type="InterPro" id="IPR042099">
    <property type="entry name" value="ANL_N_sf"/>
</dbReference>
<evidence type="ECO:0000256" key="1">
    <source>
        <dbReference type="ARBA" id="ARBA00006432"/>
    </source>
</evidence>
<reference evidence="9 11" key="1">
    <citation type="journal article" date="2015" name="Genome Announc.">
        <title>Complete genome sequences for 35 biothreat assay-relevant bacillus species.</title>
        <authorList>
            <person name="Johnson S.L."/>
            <person name="Daligault H.E."/>
            <person name="Davenport K.W."/>
            <person name="Jaissle J."/>
            <person name="Frey K.G."/>
            <person name="Ladner J.T."/>
            <person name="Broomall S.M."/>
            <person name="Bishop-Lilly K.A."/>
            <person name="Bruce D.C."/>
            <person name="Gibbons H.S."/>
            <person name="Coyne S.R."/>
            <person name="Lo C.C."/>
            <person name="Meincke L."/>
            <person name="Munk A.C."/>
            <person name="Koroleva G.I."/>
            <person name="Rosenzweig C.N."/>
            <person name="Palacios G.F."/>
            <person name="Redden C.L."/>
            <person name="Minogue T.D."/>
            <person name="Chain P.S."/>
        </authorList>
    </citation>
    <scope>NUCLEOTIDE SEQUENCE [LARGE SCALE GENOMIC DNA]</scope>
    <source>
        <strain evidence="9 11">HD1011</strain>
    </source>
</reference>
<dbReference type="PANTHER" id="PTHR43201:SF5">
    <property type="entry name" value="MEDIUM-CHAIN ACYL-COA LIGASE ACSF2, MITOCHONDRIAL"/>
    <property type="match status" value="1"/>
</dbReference>
<dbReference type="GO" id="GO:0009234">
    <property type="term" value="P:menaquinone biosynthetic process"/>
    <property type="evidence" value="ECO:0007669"/>
    <property type="project" value="UniProtKB-KW"/>
</dbReference>
<keyword evidence="6" id="KW-0472">Membrane</keyword>
<dbReference type="InterPro" id="IPR045851">
    <property type="entry name" value="AMP-bd_C_sf"/>
</dbReference>
<dbReference type="Pfam" id="PF13193">
    <property type="entry name" value="AMP-binding_C"/>
    <property type="match status" value="1"/>
</dbReference>
<evidence type="ECO:0000313" key="10">
    <source>
        <dbReference type="EMBL" id="QKH26770.1"/>
    </source>
</evidence>
<dbReference type="GO" id="GO:0006631">
    <property type="term" value="P:fatty acid metabolic process"/>
    <property type="evidence" value="ECO:0007669"/>
    <property type="project" value="TreeGrafter"/>
</dbReference>
<evidence type="ECO:0000313" key="12">
    <source>
        <dbReference type="Proteomes" id="UP000501107"/>
    </source>
</evidence>